<protein>
    <submittedName>
        <fullName evidence="7">Fis family transcriptional regulator</fullName>
    </submittedName>
</protein>
<keyword evidence="3" id="KW-0805">Transcription regulation</keyword>
<reference evidence="7 8" key="1">
    <citation type="submission" date="2016-02" db="EMBL/GenBank/DDBJ databases">
        <title>Genome sequence of Marichromatium gracile YL-28, a purple sulfur bacterium.</title>
        <authorList>
            <person name="Zhao C."/>
            <person name="Hong X."/>
            <person name="Chen S."/>
            <person name="Yang S."/>
        </authorList>
    </citation>
    <scope>NUCLEOTIDE SEQUENCE [LARGE SCALE GENOMIC DNA]</scope>
    <source>
        <strain evidence="7 8">YL28</strain>
    </source>
</reference>
<dbReference type="InterPro" id="IPR003593">
    <property type="entry name" value="AAA+_ATPase"/>
</dbReference>
<dbReference type="EMBL" id="LSYU01000027">
    <property type="protein sequence ID" value="KXX65941.1"/>
    <property type="molecule type" value="Genomic_DNA"/>
</dbReference>
<dbReference type="Gene3D" id="1.10.8.60">
    <property type="match status" value="1"/>
</dbReference>
<dbReference type="Pfam" id="PF00158">
    <property type="entry name" value="Sigma54_activat"/>
    <property type="match status" value="1"/>
</dbReference>
<feature type="domain" description="Sigma-54 factor interaction" evidence="6">
    <location>
        <begin position="189"/>
        <end position="418"/>
    </location>
</feature>
<dbReference type="PANTHER" id="PTHR32071">
    <property type="entry name" value="TRANSCRIPTIONAL REGULATORY PROTEIN"/>
    <property type="match status" value="1"/>
</dbReference>
<organism evidence="7 8">
    <name type="scientific">Marichromatium gracile</name>
    <name type="common">Chromatium gracile</name>
    <dbReference type="NCBI Taxonomy" id="1048"/>
    <lineage>
        <taxon>Bacteria</taxon>
        <taxon>Pseudomonadati</taxon>
        <taxon>Pseudomonadota</taxon>
        <taxon>Gammaproteobacteria</taxon>
        <taxon>Chromatiales</taxon>
        <taxon>Chromatiaceae</taxon>
        <taxon>Marichromatium</taxon>
    </lineage>
</organism>
<dbReference type="PROSITE" id="PS50045">
    <property type="entry name" value="SIGMA54_INTERACT_4"/>
    <property type="match status" value="1"/>
</dbReference>
<keyword evidence="8" id="KW-1185">Reference proteome</keyword>
<keyword evidence="1" id="KW-0547">Nucleotide-binding</keyword>
<dbReference type="InterPro" id="IPR027417">
    <property type="entry name" value="P-loop_NTPase"/>
</dbReference>
<dbReference type="PROSITE" id="PS00675">
    <property type="entry name" value="SIGMA54_INTERACT_1"/>
    <property type="match status" value="1"/>
</dbReference>
<dbReference type="SUPFAM" id="SSF46689">
    <property type="entry name" value="Homeodomain-like"/>
    <property type="match status" value="1"/>
</dbReference>
<comment type="caution">
    <text evidence="7">The sequence shown here is derived from an EMBL/GenBank/DDBJ whole genome shotgun (WGS) entry which is preliminary data.</text>
</comment>
<dbReference type="Pfam" id="PF25601">
    <property type="entry name" value="AAA_lid_14"/>
    <property type="match status" value="1"/>
</dbReference>
<dbReference type="PROSITE" id="PS00688">
    <property type="entry name" value="SIGMA54_INTERACT_3"/>
    <property type="match status" value="1"/>
</dbReference>
<proteinExistence type="predicted"/>
<dbReference type="RefSeq" id="WP_062272223.1">
    <property type="nucleotide sequence ID" value="NZ_LSYU01000027.1"/>
</dbReference>
<evidence type="ECO:0000256" key="4">
    <source>
        <dbReference type="ARBA" id="ARBA00023125"/>
    </source>
</evidence>
<gene>
    <name evidence="7" type="ORF">AY586_07650</name>
</gene>
<evidence type="ECO:0000256" key="2">
    <source>
        <dbReference type="ARBA" id="ARBA00022840"/>
    </source>
</evidence>
<evidence type="ECO:0000313" key="8">
    <source>
        <dbReference type="Proteomes" id="UP000075766"/>
    </source>
</evidence>
<keyword evidence="2" id="KW-0067">ATP-binding</keyword>
<dbReference type="InterPro" id="IPR058031">
    <property type="entry name" value="AAA_lid_NorR"/>
</dbReference>
<name>A0ABR5VKW4_MARGR</name>
<dbReference type="SUPFAM" id="SSF52540">
    <property type="entry name" value="P-loop containing nucleoside triphosphate hydrolases"/>
    <property type="match status" value="1"/>
</dbReference>
<dbReference type="InterPro" id="IPR025662">
    <property type="entry name" value="Sigma_54_int_dom_ATP-bd_1"/>
</dbReference>
<dbReference type="SMART" id="SM00382">
    <property type="entry name" value="AAA"/>
    <property type="match status" value="1"/>
</dbReference>
<evidence type="ECO:0000256" key="1">
    <source>
        <dbReference type="ARBA" id="ARBA00022741"/>
    </source>
</evidence>
<dbReference type="Proteomes" id="UP000075766">
    <property type="component" value="Unassembled WGS sequence"/>
</dbReference>
<accession>A0ABR5VKW4</accession>
<dbReference type="Gene3D" id="1.10.10.60">
    <property type="entry name" value="Homeodomain-like"/>
    <property type="match status" value="1"/>
</dbReference>
<dbReference type="Gene3D" id="3.40.50.300">
    <property type="entry name" value="P-loop containing nucleotide triphosphate hydrolases"/>
    <property type="match status" value="1"/>
</dbReference>
<dbReference type="SUPFAM" id="SSF55781">
    <property type="entry name" value="GAF domain-like"/>
    <property type="match status" value="1"/>
</dbReference>
<dbReference type="PANTHER" id="PTHR32071:SF117">
    <property type="entry name" value="PTS-DEPENDENT DIHYDROXYACETONE KINASE OPERON REGULATORY PROTEIN-RELATED"/>
    <property type="match status" value="1"/>
</dbReference>
<keyword evidence="5" id="KW-0804">Transcription</keyword>
<dbReference type="CDD" id="cd00009">
    <property type="entry name" value="AAA"/>
    <property type="match status" value="1"/>
</dbReference>
<dbReference type="InterPro" id="IPR025943">
    <property type="entry name" value="Sigma_54_int_dom_ATP-bd_2"/>
</dbReference>
<dbReference type="PROSITE" id="PS00676">
    <property type="entry name" value="SIGMA54_INTERACT_2"/>
    <property type="match status" value="1"/>
</dbReference>
<evidence type="ECO:0000259" key="6">
    <source>
        <dbReference type="PROSITE" id="PS50045"/>
    </source>
</evidence>
<evidence type="ECO:0000256" key="3">
    <source>
        <dbReference type="ARBA" id="ARBA00023015"/>
    </source>
</evidence>
<dbReference type="InterPro" id="IPR025944">
    <property type="entry name" value="Sigma_54_int_dom_CS"/>
</dbReference>
<dbReference type="InterPro" id="IPR009057">
    <property type="entry name" value="Homeodomain-like_sf"/>
</dbReference>
<keyword evidence="4" id="KW-0238">DNA-binding</keyword>
<evidence type="ECO:0000313" key="7">
    <source>
        <dbReference type="EMBL" id="KXX65941.1"/>
    </source>
</evidence>
<dbReference type="InterPro" id="IPR002078">
    <property type="entry name" value="Sigma_54_int"/>
</dbReference>
<sequence>MDDQDPILLALWRALCCRPALCEGAPALSALLAGRLGHDWLVLLELDPAQGRLQPLGWGGAPPPALIRARAPSADQRARLRRWCLRGETRVAPLAALADDLPGLLPTGLAGRGGALGLALDDEALGVLLLGGPLEAGAERLLRAIAHPCAVALRNDRHLRELARLRESAEADRHSLLTRLGRQGLGDTLIGAEGGLRGVMQGVEQVAPTDTPVLLLGETGSGKEVIARAIHARSRRAEAPFVRVNCGAIPPELADSELFGHERGSFTGATSRRQGWFERADGGTLLLDEIGELPLAVQVRLLRILQDGSFERVGGQQPLRADVRLIAATHRDLHAMVADGRFREDLWYRINVFPLRLPALRERRDDIPALAAHLARKSALRLGLAPQQPSAEELALLLDYPWPGNVRELGAVIERAAILGEGRGLAIAQALGAGGPGAPRPRAATAPAVESDSIAPLDQVVRAHIAAALRHTRGRIEGPHGAARLLALNPNTLRSRMRRLGLAARDFRD</sequence>
<evidence type="ECO:0000256" key="5">
    <source>
        <dbReference type="ARBA" id="ARBA00023163"/>
    </source>
</evidence>